<dbReference type="Proteomes" id="UP001215712">
    <property type="component" value="Unassembled WGS sequence"/>
</dbReference>
<keyword evidence="2" id="KW-1185">Reference proteome</keyword>
<gene>
    <name evidence="1" type="ORF">N7493_012090</name>
</gene>
<sequence length="272" mass="32495">MDKKRKKSRLIVSPNAWARYEEENVVKGTQNEYHSEEDSSYWDDSSVIEDGMVLSHGQIRERPKKAIKWDPDFSYVGMLEDVKKVERPKRVPKLWARQSPPILKREHIPYEWNWSEADDDLDPEDYDAQIERCHERIHDGILPVIFEHRLAEVTERKQERDEILAKYPGKSLHVAYRLDMLHQCLEYIKTNPDEDAQYKQRKNVKALIKTYKSGSLEWNPRLVTYWSHGKQLCQPRPFDWDEFFYINKKHEGWEGFWVEGYLCDFLGSFISG</sequence>
<reference evidence="1" key="2">
    <citation type="submission" date="2023-01" db="EMBL/GenBank/DDBJ databases">
        <authorList>
            <person name="Petersen C."/>
        </authorList>
    </citation>
    <scope>NUCLEOTIDE SEQUENCE</scope>
    <source>
        <strain evidence="1">IBT 17514</strain>
    </source>
</reference>
<evidence type="ECO:0000313" key="1">
    <source>
        <dbReference type="EMBL" id="KAJ5699182.1"/>
    </source>
</evidence>
<protein>
    <submittedName>
        <fullName evidence="1">Uncharacterized protein</fullName>
    </submittedName>
</protein>
<dbReference type="EMBL" id="JAQJAN010000025">
    <property type="protein sequence ID" value="KAJ5699182.1"/>
    <property type="molecule type" value="Genomic_DNA"/>
</dbReference>
<proteinExistence type="predicted"/>
<name>A0AAD6H9U8_9EURO</name>
<reference evidence="1" key="1">
    <citation type="journal article" date="2023" name="IMA Fungus">
        <title>Comparative genomic study of the Penicillium genus elucidates a diverse pangenome and 15 lateral gene transfer events.</title>
        <authorList>
            <person name="Petersen C."/>
            <person name="Sorensen T."/>
            <person name="Nielsen M.R."/>
            <person name="Sondergaard T.E."/>
            <person name="Sorensen J.L."/>
            <person name="Fitzpatrick D.A."/>
            <person name="Frisvad J.C."/>
            <person name="Nielsen K.L."/>
        </authorList>
    </citation>
    <scope>NUCLEOTIDE SEQUENCE</scope>
    <source>
        <strain evidence="1">IBT 17514</strain>
    </source>
</reference>
<dbReference type="AlphaFoldDB" id="A0AAD6H9U8"/>
<comment type="caution">
    <text evidence="1">The sequence shown here is derived from an EMBL/GenBank/DDBJ whole genome shotgun (WGS) entry which is preliminary data.</text>
</comment>
<evidence type="ECO:0000313" key="2">
    <source>
        <dbReference type="Proteomes" id="UP001215712"/>
    </source>
</evidence>
<organism evidence="1 2">
    <name type="scientific">Penicillium malachiteum</name>
    <dbReference type="NCBI Taxonomy" id="1324776"/>
    <lineage>
        <taxon>Eukaryota</taxon>
        <taxon>Fungi</taxon>
        <taxon>Dikarya</taxon>
        <taxon>Ascomycota</taxon>
        <taxon>Pezizomycotina</taxon>
        <taxon>Eurotiomycetes</taxon>
        <taxon>Eurotiomycetidae</taxon>
        <taxon>Eurotiales</taxon>
        <taxon>Aspergillaceae</taxon>
        <taxon>Penicillium</taxon>
    </lineage>
</organism>
<accession>A0AAD6H9U8</accession>